<evidence type="ECO:0000256" key="1">
    <source>
        <dbReference type="SAM" id="SignalP"/>
    </source>
</evidence>
<proteinExistence type="predicted"/>
<accession>A0A6G1BJX5</accession>
<feature type="signal peptide" evidence="1">
    <location>
        <begin position="1"/>
        <end position="23"/>
    </location>
</feature>
<name>A0A6G1BJX5_9ORYZ</name>
<dbReference type="EMBL" id="SPHZ02000012">
    <property type="protein sequence ID" value="KAF0888269.1"/>
    <property type="molecule type" value="Genomic_DNA"/>
</dbReference>
<reference evidence="2 3" key="1">
    <citation type="submission" date="2019-11" db="EMBL/GenBank/DDBJ databases">
        <title>Whole genome sequence of Oryza granulata.</title>
        <authorList>
            <person name="Li W."/>
        </authorList>
    </citation>
    <scope>NUCLEOTIDE SEQUENCE [LARGE SCALE GENOMIC DNA]</scope>
    <source>
        <strain evidence="3">cv. Menghai</strain>
        <tissue evidence="2">Leaf</tissue>
    </source>
</reference>
<gene>
    <name evidence="2" type="ORF">E2562_013715</name>
</gene>
<dbReference type="Proteomes" id="UP000479710">
    <property type="component" value="Unassembled WGS sequence"/>
</dbReference>
<evidence type="ECO:0000313" key="3">
    <source>
        <dbReference type="Proteomes" id="UP000479710"/>
    </source>
</evidence>
<organism evidence="2 3">
    <name type="scientific">Oryza meyeriana var. granulata</name>
    <dbReference type="NCBI Taxonomy" id="110450"/>
    <lineage>
        <taxon>Eukaryota</taxon>
        <taxon>Viridiplantae</taxon>
        <taxon>Streptophyta</taxon>
        <taxon>Embryophyta</taxon>
        <taxon>Tracheophyta</taxon>
        <taxon>Spermatophyta</taxon>
        <taxon>Magnoliopsida</taxon>
        <taxon>Liliopsida</taxon>
        <taxon>Poales</taxon>
        <taxon>Poaceae</taxon>
        <taxon>BOP clade</taxon>
        <taxon>Oryzoideae</taxon>
        <taxon>Oryzeae</taxon>
        <taxon>Oryzinae</taxon>
        <taxon>Oryza</taxon>
        <taxon>Oryza meyeriana</taxon>
    </lineage>
</organism>
<sequence length="84" mass="8913">MPAAGSSATAAATLSAVLTGRLAVGVGARVEMASRPGKLPQFIAGFAALLSTTLVEAVEQQEAGWQWENQWLRDWVMAVESRLQ</sequence>
<feature type="chain" id="PRO_5026256857" evidence="1">
    <location>
        <begin position="24"/>
        <end position="84"/>
    </location>
</feature>
<keyword evidence="3" id="KW-1185">Reference proteome</keyword>
<dbReference type="AlphaFoldDB" id="A0A6G1BJX5"/>
<comment type="caution">
    <text evidence="2">The sequence shown here is derived from an EMBL/GenBank/DDBJ whole genome shotgun (WGS) entry which is preliminary data.</text>
</comment>
<protein>
    <submittedName>
        <fullName evidence="2">Uncharacterized protein</fullName>
    </submittedName>
</protein>
<evidence type="ECO:0000313" key="2">
    <source>
        <dbReference type="EMBL" id="KAF0888269.1"/>
    </source>
</evidence>
<keyword evidence="1" id="KW-0732">Signal</keyword>